<dbReference type="EMBL" id="VZZK01000051">
    <property type="protein sequence ID" value="KAB1072080.1"/>
    <property type="molecule type" value="Genomic_DNA"/>
</dbReference>
<dbReference type="InterPro" id="IPR029787">
    <property type="entry name" value="Nucleotide_cyclase"/>
</dbReference>
<dbReference type="CDD" id="cd07302">
    <property type="entry name" value="CHD"/>
    <property type="match status" value="1"/>
</dbReference>
<dbReference type="Gene3D" id="3.30.70.1230">
    <property type="entry name" value="Nucleotide cyclase"/>
    <property type="match status" value="1"/>
</dbReference>
<accession>A0A6L3SPN7</accession>
<feature type="transmembrane region" description="Helical" evidence="1">
    <location>
        <begin position="390"/>
        <end position="408"/>
    </location>
</feature>
<dbReference type="GO" id="GO:0035556">
    <property type="term" value="P:intracellular signal transduction"/>
    <property type="evidence" value="ECO:0007669"/>
    <property type="project" value="InterPro"/>
</dbReference>
<name>A0A6L3SPN7_9HYPH</name>
<proteinExistence type="predicted"/>
<dbReference type="InterPro" id="IPR001054">
    <property type="entry name" value="A/G_cyclase"/>
</dbReference>
<evidence type="ECO:0000259" key="2">
    <source>
        <dbReference type="PROSITE" id="PS50125"/>
    </source>
</evidence>
<dbReference type="Pfam" id="PF00211">
    <property type="entry name" value="Guanylate_cyc"/>
    <property type="match status" value="1"/>
</dbReference>
<dbReference type="SMART" id="SM01080">
    <property type="entry name" value="CHASE2"/>
    <property type="match status" value="1"/>
</dbReference>
<dbReference type="RefSeq" id="WP_151004774.1">
    <property type="nucleotide sequence ID" value="NZ_VZZK01000051.1"/>
</dbReference>
<keyword evidence="4" id="KW-1185">Reference proteome</keyword>
<dbReference type="PROSITE" id="PS50125">
    <property type="entry name" value="GUANYLATE_CYCLASE_2"/>
    <property type="match status" value="1"/>
</dbReference>
<keyword evidence="1" id="KW-0812">Transmembrane</keyword>
<dbReference type="InterPro" id="IPR007890">
    <property type="entry name" value="CHASE2"/>
</dbReference>
<keyword evidence="1" id="KW-0472">Membrane</keyword>
<dbReference type="GO" id="GO:0004016">
    <property type="term" value="F:adenylate cyclase activity"/>
    <property type="evidence" value="ECO:0007669"/>
    <property type="project" value="UniProtKB-ARBA"/>
</dbReference>
<dbReference type="Proteomes" id="UP000474159">
    <property type="component" value="Unassembled WGS sequence"/>
</dbReference>
<dbReference type="InterPro" id="IPR050697">
    <property type="entry name" value="Adenylyl/Guanylyl_Cyclase_3/4"/>
</dbReference>
<dbReference type="GO" id="GO:0006171">
    <property type="term" value="P:cAMP biosynthetic process"/>
    <property type="evidence" value="ECO:0007669"/>
    <property type="project" value="TreeGrafter"/>
</dbReference>
<protein>
    <submittedName>
        <fullName evidence="3">Adenylate/guanylate cyclase domain-containing protein</fullName>
    </submittedName>
</protein>
<dbReference type="SMART" id="SM00044">
    <property type="entry name" value="CYCc"/>
    <property type="match status" value="1"/>
</dbReference>
<comment type="caution">
    <text evidence="3">The sequence shown here is derived from an EMBL/GenBank/DDBJ whole genome shotgun (WGS) entry which is preliminary data.</text>
</comment>
<gene>
    <name evidence="3" type="ORF">F6X53_28615</name>
</gene>
<feature type="transmembrane region" description="Helical" evidence="1">
    <location>
        <begin position="360"/>
        <end position="383"/>
    </location>
</feature>
<organism evidence="3 4">
    <name type="scientific">Methylobacterium soli</name>
    <dbReference type="NCBI Taxonomy" id="553447"/>
    <lineage>
        <taxon>Bacteria</taxon>
        <taxon>Pseudomonadati</taxon>
        <taxon>Pseudomonadota</taxon>
        <taxon>Alphaproteobacteria</taxon>
        <taxon>Hyphomicrobiales</taxon>
        <taxon>Methylobacteriaceae</taxon>
        <taxon>Methylobacterium</taxon>
    </lineage>
</organism>
<feature type="transmembrane region" description="Helical" evidence="1">
    <location>
        <begin position="420"/>
        <end position="439"/>
    </location>
</feature>
<reference evidence="3 4" key="1">
    <citation type="submission" date="2019-09" db="EMBL/GenBank/DDBJ databases">
        <title>YIM 48816 draft genome.</title>
        <authorList>
            <person name="Jiang L."/>
        </authorList>
    </citation>
    <scope>NUCLEOTIDE SEQUENCE [LARGE SCALE GENOMIC DNA]</scope>
    <source>
        <strain evidence="3 4">YIM 48816</strain>
    </source>
</reference>
<dbReference type="Pfam" id="PF05226">
    <property type="entry name" value="CHASE2"/>
    <property type="match status" value="1"/>
</dbReference>
<evidence type="ECO:0000313" key="4">
    <source>
        <dbReference type="Proteomes" id="UP000474159"/>
    </source>
</evidence>
<dbReference type="PANTHER" id="PTHR43081">
    <property type="entry name" value="ADENYLATE CYCLASE, TERMINAL-DIFFERENTIATION SPECIFIC-RELATED"/>
    <property type="match status" value="1"/>
</dbReference>
<dbReference type="PANTHER" id="PTHR43081:SF1">
    <property type="entry name" value="ADENYLATE CYCLASE, TERMINAL-DIFFERENTIATION SPECIFIC"/>
    <property type="match status" value="1"/>
</dbReference>
<dbReference type="OrthoDB" id="9789782at2"/>
<evidence type="ECO:0000256" key="1">
    <source>
        <dbReference type="SAM" id="Phobius"/>
    </source>
</evidence>
<dbReference type="SUPFAM" id="SSF55073">
    <property type="entry name" value="Nucleotide cyclase"/>
    <property type="match status" value="1"/>
</dbReference>
<keyword evidence="1" id="KW-1133">Transmembrane helix</keyword>
<evidence type="ECO:0000313" key="3">
    <source>
        <dbReference type="EMBL" id="KAB1072080.1"/>
    </source>
</evidence>
<dbReference type="AlphaFoldDB" id="A0A6L3SPN7"/>
<feature type="domain" description="Guanylate cyclase" evidence="2">
    <location>
        <begin position="481"/>
        <end position="621"/>
    </location>
</feature>
<sequence length="749" mass="79777">MRPRASRDAAPAPHRPARRRRRLGPDRLLALAVLGGFLLLRLWDPAPVEILRLRTFDAFQVLQPRSPGPRPVTIVDIDEDSLRAYGQWPWARTRVADLVRRLTEAGASAIAFDAVFPEPDRLSPGLVAQSIPGLDAATRAALAALPSNDAILAEAVAGGRVIVGQTALAQATDGDPALPATGFAQIGPDPAPHLAHFPGLLRNLPAIEHAAAGRGLFTIVPERDGIVRRVPLILVAEGRMVPSLALEILRVLTGSGAIVVRSDAAGVNAVAVPGFAVPTDAGGSVWLHFDHHDPARFVSAKSVLDGSLAPERVAGRIVLVGASAIGLLDNKTTPLDRIIPGVEVHAQVIESVLARATLSYPSFAIVVELGLALAVSLGIIALAPVLGAGWLLLLGAVVAAFIAATAWFRFTELGILLDPTFPLAASLGVYAVLVFTNYMREQMGRQRIRSAFGQYLSPALVAQLAASPERLKLGGEERRLTIMFSDVRGFTGIAEFYRSDPPGLTTLMNRFLTPLTDAIIERRGTIDKYMGDAIMAFWNAPLDDPDHEANACAAALAMLTRMETLNARRRQEAEAGGHPNLPIEIGLGINTGRCVVGNMGSDLRFDYSVLGDPVNLASRLEGQTKTYGVRILLGATTAAAVAGRFALLELDRIRVKGKSGAEVVSALLGDEGLRQAPAFRALATEHHAMLAAYRARDWAGARARLETCRTLSAGFALTRLYDLYAGRIDGFVAAPPPEGWDATHVAETK</sequence>